<keyword evidence="1" id="KW-0805">Transcription regulation</keyword>
<gene>
    <name evidence="5" type="ORF">AAK873_08240</name>
</gene>
<feature type="domain" description="HTH araC/xylS-type" evidence="4">
    <location>
        <begin position="16"/>
        <end position="114"/>
    </location>
</feature>
<keyword evidence="2" id="KW-0238">DNA-binding</keyword>
<evidence type="ECO:0000256" key="2">
    <source>
        <dbReference type="ARBA" id="ARBA00023125"/>
    </source>
</evidence>
<evidence type="ECO:0000259" key="4">
    <source>
        <dbReference type="PROSITE" id="PS01124"/>
    </source>
</evidence>
<dbReference type="PROSITE" id="PS01124">
    <property type="entry name" value="HTH_ARAC_FAMILY_2"/>
    <property type="match status" value="1"/>
</dbReference>
<accession>A0ABV4CZV3</accession>
<name>A0ABV4CZV3_9BACT</name>
<dbReference type="EMBL" id="JBCLPP010000020">
    <property type="protein sequence ID" value="MEY8245604.1"/>
    <property type="molecule type" value="Genomic_DNA"/>
</dbReference>
<dbReference type="Gene3D" id="1.10.10.60">
    <property type="entry name" value="Homeodomain-like"/>
    <property type="match status" value="2"/>
</dbReference>
<proteinExistence type="predicted"/>
<evidence type="ECO:0000313" key="5">
    <source>
        <dbReference type="EMBL" id="MEY8245604.1"/>
    </source>
</evidence>
<protein>
    <submittedName>
        <fullName evidence="5">AraC family transcriptional regulator</fullName>
    </submittedName>
</protein>
<dbReference type="Proteomes" id="UP001565200">
    <property type="component" value="Unassembled WGS sequence"/>
</dbReference>
<comment type="caution">
    <text evidence="5">The sequence shown here is derived from an EMBL/GenBank/DDBJ whole genome shotgun (WGS) entry which is preliminary data.</text>
</comment>
<dbReference type="SMART" id="SM00342">
    <property type="entry name" value="HTH_ARAC"/>
    <property type="match status" value="1"/>
</dbReference>
<dbReference type="PRINTS" id="PR00032">
    <property type="entry name" value="HTHARAC"/>
</dbReference>
<dbReference type="InterPro" id="IPR018060">
    <property type="entry name" value="HTH_AraC"/>
</dbReference>
<evidence type="ECO:0000256" key="1">
    <source>
        <dbReference type="ARBA" id="ARBA00023015"/>
    </source>
</evidence>
<dbReference type="Pfam" id="PF12833">
    <property type="entry name" value="HTH_18"/>
    <property type="match status" value="1"/>
</dbReference>
<keyword evidence="6" id="KW-1185">Reference proteome</keyword>
<organism evidence="5 6">
    <name type="scientific">Heminiphilus faecis</name>
    <dbReference type="NCBI Taxonomy" id="2601703"/>
    <lineage>
        <taxon>Bacteria</taxon>
        <taxon>Pseudomonadati</taxon>
        <taxon>Bacteroidota</taxon>
        <taxon>Bacteroidia</taxon>
        <taxon>Bacteroidales</taxon>
        <taxon>Muribaculaceae</taxon>
        <taxon>Heminiphilus</taxon>
    </lineage>
</organism>
<reference evidence="5 6" key="1">
    <citation type="submission" date="2024-03" db="EMBL/GenBank/DDBJ databases">
        <title>Mouse gut bacterial collection (mGBC) of GemPharmatech.</title>
        <authorList>
            <person name="He Y."/>
            <person name="Dong L."/>
            <person name="Wu D."/>
            <person name="Gao X."/>
            <person name="Lin Z."/>
        </authorList>
    </citation>
    <scope>NUCLEOTIDE SEQUENCE [LARGE SCALE GENOMIC DNA]</scope>
    <source>
        <strain evidence="5 6">54-13</strain>
    </source>
</reference>
<dbReference type="InterPro" id="IPR009057">
    <property type="entry name" value="Homeodomain-like_sf"/>
</dbReference>
<dbReference type="PROSITE" id="PS00041">
    <property type="entry name" value="HTH_ARAC_FAMILY_1"/>
    <property type="match status" value="1"/>
</dbReference>
<dbReference type="PANTHER" id="PTHR43280">
    <property type="entry name" value="ARAC-FAMILY TRANSCRIPTIONAL REGULATOR"/>
    <property type="match status" value="1"/>
</dbReference>
<evidence type="ECO:0000256" key="3">
    <source>
        <dbReference type="ARBA" id="ARBA00023163"/>
    </source>
</evidence>
<keyword evidence="3" id="KW-0804">Transcription</keyword>
<dbReference type="InterPro" id="IPR020449">
    <property type="entry name" value="Tscrpt_reg_AraC-type_HTH"/>
</dbReference>
<dbReference type="PANTHER" id="PTHR43280:SF28">
    <property type="entry name" value="HTH-TYPE TRANSCRIPTIONAL ACTIVATOR RHAS"/>
    <property type="match status" value="1"/>
</dbReference>
<dbReference type="SUPFAM" id="SSF46689">
    <property type="entry name" value="Homeodomain-like"/>
    <property type="match status" value="2"/>
</dbReference>
<sequence length="117" mass="13844">MRHARPKYAISDKRIQLALEYISQNIMEPISLENLSKESCLSRDHFIKLFKQELGCTPGQFIIDQKLKKARLMLAAENISIKEIAYSLGYDDYSYFIRLFRKHTSMTPHHYRNSFNK</sequence>
<dbReference type="RefSeq" id="WP_205523865.1">
    <property type="nucleotide sequence ID" value="NZ_VSMC01000015.1"/>
</dbReference>
<dbReference type="InterPro" id="IPR018062">
    <property type="entry name" value="HTH_AraC-typ_CS"/>
</dbReference>
<evidence type="ECO:0000313" key="6">
    <source>
        <dbReference type="Proteomes" id="UP001565200"/>
    </source>
</evidence>